<proteinExistence type="predicted"/>
<organism evidence="1 2">
    <name type="scientific">Stichopus japonicus</name>
    <name type="common">Sea cucumber</name>
    <dbReference type="NCBI Taxonomy" id="307972"/>
    <lineage>
        <taxon>Eukaryota</taxon>
        <taxon>Metazoa</taxon>
        <taxon>Echinodermata</taxon>
        <taxon>Eleutherozoa</taxon>
        <taxon>Echinozoa</taxon>
        <taxon>Holothuroidea</taxon>
        <taxon>Aspidochirotacea</taxon>
        <taxon>Aspidochirotida</taxon>
        <taxon>Stichopodidae</taxon>
        <taxon>Apostichopus</taxon>
    </lineage>
</organism>
<dbReference type="PANTHER" id="PTHR21301:SF10">
    <property type="entry name" value="REVERSE TRANSCRIPTASE DOMAIN-CONTAINING PROTEIN"/>
    <property type="match status" value="1"/>
</dbReference>
<dbReference type="Proteomes" id="UP000230750">
    <property type="component" value="Unassembled WGS sequence"/>
</dbReference>
<accession>A0A2G8JT07</accession>
<protein>
    <recommendedName>
        <fullName evidence="3">GIY-YIG domain-containing protein</fullName>
    </recommendedName>
</protein>
<name>A0A2G8JT07_STIJA</name>
<keyword evidence="2" id="KW-1185">Reference proteome</keyword>
<sequence>MIFDIVDFYPSITKELLSKSLIWARQYTPIQDTVYATIMHARKSLLYDLEGRPWVKKATTDAFDVTMGGFDGAEVCELVGLYILHKLGDLIDSHDIGLYRDDGLAVLRDHSGSQADRMRKRIVAAFHTFGLKITTQANIKTVNYLDATLDLRTGTHRPFRKPNDQPTYVHCLSNHPPEVTKRIPESIGNRISTLSSNEEIFDNAAPIYNDALRDSGYTDHLVYNNSTESSKKQPRKKPRTRNIIWFNPPYSRNVKSNVGKLFFRLLAKHFPKGNKLHKIFNKNNVKLSYSCMGNMRSIINSHNNRLLSQNKLRPQLAQRICNCRVKLNCPLNRNCLVSSVIYRADVTTGDETKSYIGLSSGPFKQRYSNHSKSFRHERYEKETELSKHIWDLKRKGAPFVIEWSVLKHSNTSMRRSGQCNLCIDEKLCILLSKNPHLLNKRSEFISKCRHNRLKPMNRARKK</sequence>
<gene>
    <name evidence="1" type="ORF">BSL78_24270</name>
</gene>
<dbReference type="PANTHER" id="PTHR21301">
    <property type="entry name" value="REVERSE TRANSCRIPTASE"/>
    <property type="match status" value="1"/>
</dbReference>
<dbReference type="AlphaFoldDB" id="A0A2G8JT07"/>
<evidence type="ECO:0000313" key="2">
    <source>
        <dbReference type="Proteomes" id="UP000230750"/>
    </source>
</evidence>
<evidence type="ECO:0008006" key="3">
    <source>
        <dbReference type="Google" id="ProtNLM"/>
    </source>
</evidence>
<reference evidence="1 2" key="1">
    <citation type="journal article" date="2017" name="PLoS Biol.">
        <title>The sea cucumber genome provides insights into morphological evolution and visceral regeneration.</title>
        <authorList>
            <person name="Zhang X."/>
            <person name="Sun L."/>
            <person name="Yuan J."/>
            <person name="Sun Y."/>
            <person name="Gao Y."/>
            <person name="Zhang L."/>
            <person name="Li S."/>
            <person name="Dai H."/>
            <person name="Hamel J.F."/>
            <person name="Liu C."/>
            <person name="Yu Y."/>
            <person name="Liu S."/>
            <person name="Lin W."/>
            <person name="Guo K."/>
            <person name="Jin S."/>
            <person name="Xu P."/>
            <person name="Storey K.B."/>
            <person name="Huan P."/>
            <person name="Zhang T."/>
            <person name="Zhou Y."/>
            <person name="Zhang J."/>
            <person name="Lin C."/>
            <person name="Li X."/>
            <person name="Xing L."/>
            <person name="Huo D."/>
            <person name="Sun M."/>
            <person name="Wang L."/>
            <person name="Mercier A."/>
            <person name="Li F."/>
            <person name="Yang H."/>
            <person name="Xiang J."/>
        </authorList>
    </citation>
    <scope>NUCLEOTIDE SEQUENCE [LARGE SCALE GENOMIC DNA]</scope>
    <source>
        <strain evidence="1">Shaxun</strain>
        <tissue evidence="1">Muscle</tissue>
    </source>
</reference>
<dbReference type="OrthoDB" id="10063818at2759"/>
<dbReference type="EMBL" id="MRZV01001304">
    <property type="protein sequence ID" value="PIK38894.1"/>
    <property type="molecule type" value="Genomic_DNA"/>
</dbReference>
<evidence type="ECO:0000313" key="1">
    <source>
        <dbReference type="EMBL" id="PIK38894.1"/>
    </source>
</evidence>
<comment type="caution">
    <text evidence="1">The sequence shown here is derived from an EMBL/GenBank/DDBJ whole genome shotgun (WGS) entry which is preliminary data.</text>
</comment>